<protein>
    <submittedName>
        <fullName evidence="1">Uncharacterized protein</fullName>
    </submittedName>
</protein>
<evidence type="ECO:0000313" key="2">
    <source>
        <dbReference type="Proteomes" id="UP001207468"/>
    </source>
</evidence>
<sequence length="159" mass="17927">MPRLVGVRVEEISKLQKRNTAKKPILIRERQRPTSSEAERRLRIVVCVCAPQRRRREVTYTDRQARSVSTGLADVEQAEKGCSGCSGTSARAREDKADEADQLIGPALGDRRCRCTLHDVYYQGVDLKCPELPFLILPWVRDPASETRKGPPVAPGRRF</sequence>
<comment type="caution">
    <text evidence="1">The sequence shown here is derived from an EMBL/GenBank/DDBJ whole genome shotgun (WGS) entry which is preliminary data.</text>
</comment>
<dbReference type="EMBL" id="JAGFNK010001744">
    <property type="protein sequence ID" value="KAI9429359.1"/>
    <property type="molecule type" value="Genomic_DNA"/>
</dbReference>
<proteinExistence type="predicted"/>
<evidence type="ECO:0000313" key="1">
    <source>
        <dbReference type="EMBL" id="KAI9429359.1"/>
    </source>
</evidence>
<keyword evidence="2" id="KW-1185">Reference proteome</keyword>
<gene>
    <name evidence="1" type="ORF">F5148DRAFT_239948</name>
</gene>
<accession>A0ACC0TRB5</accession>
<organism evidence="1 2">
    <name type="scientific">Russula earlei</name>
    <dbReference type="NCBI Taxonomy" id="71964"/>
    <lineage>
        <taxon>Eukaryota</taxon>
        <taxon>Fungi</taxon>
        <taxon>Dikarya</taxon>
        <taxon>Basidiomycota</taxon>
        <taxon>Agaricomycotina</taxon>
        <taxon>Agaricomycetes</taxon>
        <taxon>Russulales</taxon>
        <taxon>Russulaceae</taxon>
        <taxon>Russula</taxon>
    </lineage>
</organism>
<reference evidence="1" key="1">
    <citation type="submission" date="2021-03" db="EMBL/GenBank/DDBJ databases">
        <title>Evolutionary priming and transition to the ectomycorrhizal habit in an iconic lineage of mushroom-forming fungi: is preadaptation a requirement?</title>
        <authorList>
            <consortium name="DOE Joint Genome Institute"/>
            <person name="Looney B.P."/>
            <person name="Miyauchi S."/>
            <person name="Morin E."/>
            <person name="Drula E."/>
            <person name="Courty P.E."/>
            <person name="Chicoki N."/>
            <person name="Fauchery L."/>
            <person name="Kohler A."/>
            <person name="Kuo A."/>
            <person name="LaButti K."/>
            <person name="Pangilinan J."/>
            <person name="Lipzen A."/>
            <person name="Riley R."/>
            <person name="Andreopoulos W."/>
            <person name="He G."/>
            <person name="Johnson J."/>
            <person name="Barry K.W."/>
            <person name="Grigoriev I.V."/>
            <person name="Nagy L."/>
            <person name="Hibbett D."/>
            <person name="Henrissat B."/>
            <person name="Matheny P.B."/>
            <person name="Labbe J."/>
            <person name="Martin A.F."/>
        </authorList>
    </citation>
    <scope>NUCLEOTIDE SEQUENCE</scope>
    <source>
        <strain evidence="1">BPL698</strain>
    </source>
</reference>
<dbReference type="Proteomes" id="UP001207468">
    <property type="component" value="Unassembled WGS sequence"/>
</dbReference>
<name>A0ACC0TRB5_9AGAM</name>